<dbReference type="Proteomes" id="UP001596122">
    <property type="component" value="Unassembled WGS sequence"/>
</dbReference>
<organism evidence="2 3">
    <name type="scientific">Aquipuribacter nitratireducens</name>
    <dbReference type="NCBI Taxonomy" id="650104"/>
    <lineage>
        <taxon>Bacteria</taxon>
        <taxon>Bacillati</taxon>
        <taxon>Actinomycetota</taxon>
        <taxon>Actinomycetes</taxon>
        <taxon>Micrococcales</taxon>
        <taxon>Intrasporangiaceae</taxon>
        <taxon>Aquipuribacter</taxon>
    </lineage>
</organism>
<keyword evidence="2" id="KW-0378">Hydrolase</keyword>
<keyword evidence="3" id="KW-1185">Reference proteome</keyword>
<reference evidence="3" key="1">
    <citation type="journal article" date="2019" name="Int. J. Syst. Evol. Microbiol.">
        <title>The Global Catalogue of Microorganisms (GCM) 10K type strain sequencing project: providing services to taxonomists for standard genome sequencing and annotation.</title>
        <authorList>
            <consortium name="The Broad Institute Genomics Platform"/>
            <consortium name="The Broad Institute Genome Sequencing Center for Infectious Disease"/>
            <person name="Wu L."/>
            <person name="Ma J."/>
        </authorList>
    </citation>
    <scope>NUCLEOTIDE SEQUENCE [LARGE SCALE GENOMIC DNA]</scope>
    <source>
        <strain evidence="3">CCUG 43114</strain>
    </source>
</reference>
<dbReference type="InterPro" id="IPR011335">
    <property type="entry name" value="Restrct_endonuc-II-like"/>
</dbReference>
<dbReference type="Gene3D" id="3.40.960.10">
    <property type="entry name" value="VSR Endonuclease"/>
    <property type="match status" value="1"/>
</dbReference>
<dbReference type="Pfam" id="PF04480">
    <property type="entry name" value="DUF559"/>
    <property type="match status" value="1"/>
</dbReference>
<accession>A0ABW0GNJ6</accession>
<evidence type="ECO:0000259" key="1">
    <source>
        <dbReference type="Pfam" id="PF04480"/>
    </source>
</evidence>
<dbReference type="GO" id="GO:0004519">
    <property type="term" value="F:endonuclease activity"/>
    <property type="evidence" value="ECO:0007669"/>
    <property type="project" value="UniProtKB-KW"/>
</dbReference>
<dbReference type="EMBL" id="JBHSLD010000009">
    <property type="protein sequence ID" value="MFC5381489.1"/>
    <property type="molecule type" value="Genomic_DNA"/>
</dbReference>
<dbReference type="InterPro" id="IPR007569">
    <property type="entry name" value="DUF559"/>
</dbReference>
<feature type="domain" description="DUF559" evidence="1">
    <location>
        <begin position="226"/>
        <end position="291"/>
    </location>
</feature>
<keyword evidence="2" id="KW-0255">Endonuclease</keyword>
<evidence type="ECO:0000313" key="2">
    <source>
        <dbReference type="EMBL" id="MFC5381489.1"/>
    </source>
</evidence>
<keyword evidence="2" id="KW-0540">Nuclease</keyword>
<dbReference type="SUPFAM" id="SSF52980">
    <property type="entry name" value="Restriction endonuclease-like"/>
    <property type="match status" value="1"/>
</dbReference>
<comment type="caution">
    <text evidence="2">The sequence shown here is derived from an EMBL/GenBank/DDBJ whole genome shotgun (WGS) entry which is preliminary data.</text>
</comment>
<gene>
    <name evidence="2" type="ORF">ACFPJ6_11860</name>
</gene>
<dbReference type="RefSeq" id="WP_340269373.1">
    <property type="nucleotide sequence ID" value="NZ_JBBEOG010000004.1"/>
</dbReference>
<name>A0ABW0GNJ6_9MICO</name>
<evidence type="ECO:0000313" key="3">
    <source>
        <dbReference type="Proteomes" id="UP001596122"/>
    </source>
</evidence>
<proteinExistence type="predicted"/>
<sequence>MPLSDRVWTHERARHEGLSRRRLTAGREFVRVVTGHYVEACWAEHLPTRCAAAVAAVPGSVVSHWTALELAGLPVPTDRRGALHVAGPPSLGRRPGGVIVHRCTDPPVSLRTDPRRSGPGRAWCDAAALVVRSGARPPHGDLADLVAAADVLFADRPETLARVLDHLASRPGERGVAEAREALALVDTRAESPPESRLRVLMVRGGLAPVPQHEVRTPEGHFVARVDLAFPVEKVAVEYDGDHHRYDRTQWRSDLRRREALDALGWRVVVVTGADLLGRPDRVLTRVRSALRSPRR</sequence>
<protein>
    <submittedName>
        <fullName evidence="2">Endonuclease domain-containing protein</fullName>
    </submittedName>
</protein>